<organism evidence="2 3">
    <name type="scientific">Knoellia remsis</name>
    <dbReference type="NCBI Taxonomy" id="407159"/>
    <lineage>
        <taxon>Bacteria</taxon>
        <taxon>Bacillati</taxon>
        <taxon>Actinomycetota</taxon>
        <taxon>Actinomycetes</taxon>
        <taxon>Micrococcales</taxon>
        <taxon>Intrasporangiaceae</taxon>
        <taxon>Knoellia</taxon>
    </lineage>
</organism>
<evidence type="ECO:0000313" key="2">
    <source>
        <dbReference type="EMBL" id="PRY56662.1"/>
    </source>
</evidence>
<keyword evidence="1" id="KW-1133">Transmembrane helix</keyword>
<feature type="transmembrane region" description="Helical" evidence="1">
    <location>
        <begin position="6"/>
        <end position="25"/>
    </location>
</feature>
<keyword evidence="3" id="KW-1185">Reference proteome</keyword>
<dbReference type="RefSeq" id="WP_106298080.1">
    <property type="nucleotide sequence ID" value="NZ_PVTI01000018.1"/>
</dbReference>
<keyword evidence="1" id="KW-0472">Membrane</keyword>
<dbReference type="AlphaFoldDB" id="A0A2T0UFH8"/>
<keyword evidence="1" id="KW-0812">Transmembrane</keyword>
<evidence type="ECO:0000313" key="3">
    <source>
        <dbReference type="Proteomes" id="UP000237822"/>
    </source>
</evidence>
<protein>
    <recommendedName>
        <fullName evidence="4">LemA protein</fullName>
    </recommendedName>
</protein>
<reference evidence="2 3" key="1">
    <citation type="submission" date="2018-03" db="EMBL/GenBank/DDBJ databases">
        <title>Genomic Encyclopedia of Archaeal and Bacterial Type Strains, Phase II (KMG-II): from individual species to whole genera.</title>
        <authorList>
            <person name="Goeker M."/>
        </authorList>
    </citation>
    <scope>NUCLEOTIDE SEQUENCE [LARGE SCALE GENOMIC DNA]</scope>
    <source>
        <strain evidence="2 3">ATCC BAA-1496</strain>
    </source>
</reference>
<dbReference type="Proteomes" id="UP000237822">
    <property type="component" value="Unassembled WGS sequence"/>
</dbReference>
<evidence type="ECO:0000256" key="1">
    <source>
        <dbReference type="SAM" id="Phobius"/>
    </source>
</evidence>
<proteinExistence type="predicted"/>
<gene>
    <name evidence="2" type="ORF">BCF74_11857</name>
</gene>
<evidence type="ECO:0008006" key="4">
    <source>
        <dbReference type="Google" id="ProtNLM"/>
    </source>
</evidence>
<dbReference type="Gene3D" id="1.20.1440.20">
    <property type="entry name" value="LemA-like domain"/>
    <property type="match status" value="1"/>
</dbReference>
<comment type="caution">
    <text evidence="2">The sequence shown here is derived from an EMBL/GenBank/DDBJ whole genome shotgun (WGS) entry which is preliminary data.</text>
</comment>
<accession>A0A2T0UFH8</accession>
<dbReference type="OrthoDB" id="3214694at2"/>
<dbReference type="InterPro" id="IPR023353">
    <property type="entry name" value="LemA-like_dom_sf"/>
</dbReference>
<dbReference type="EMBL" id="PVTI01000018">
    <property type="protein sequence ID" value="PRY56662.1"/>
    <property type="molecule type" value="Genomic_DNA"/>
</dbReference>
<name>A0A2T0UFH8_9MICO</name>
<sequence length="196" mass="21225">MQVDILQVATIVALVVLAAAWYLSYSASRLDRLHAKVEGAVSALDAQLVRRAEATLELATSGAVDPATSLLLADAASGALERHTHHPLSHDLLDGQNFAGREHTETDLTDALKAALTPETVAELRADPQGPGSDALARVEASALRAQMARRFHNDAVREVRRVREKWFVRLFRLAGRAALPEPVEFDDDLPPAVVD</sequence>